<comment type="caution">
    <text evidence="1">The sequence shown here is derived from an EMBL/GenBank/DDBJ whole genome shotgun (WGS) entry which is preliminary data.</text>
</comment>
<accession>A0ABV8X0A4</accession>
<dbReference type="PROSITE" id="PS51257">
    <property type="entry name" value="PROKAR_LIPOPROTEIN"/>
    <property type="match status" value="1"/>
</dbReference>
<evidence type="ECO:0008006" key="3">
    <source>
        <dbReference type="Google" id="ProtNLM"/>
    </source>
</evidence>
<dbReference type="EMBL" id="JBHSDT010000008">
    <property type="protein sequence ID" value="MFC4404743.1"/>
    <property type="molecule type" value="Genomic_DNA"/>
</dbReference>
<reference evidence="2" key="1">
    <citation type="journal article" date="2019" name="Int. J. Syst. Evol. Microbiol.">
        <title>The Global Catalogue of Microorganisms (GCM) 10K type strain sequencing project: providing services to taxonomists for standard genome sequencing and annotation.</title>
        <authorList>
            <consortium name="The Broad Institute Genomics Platform"/>
            <consortium name="The Broad Institute Genome Sequencing Center for Infectious Disease"/>
            <person name="Wu L."/>
            <person name="Ma J."/>
        </authorList>
    </citation>
    <scope>NUCLEOTIDE SEQUENCE [LARGE SCALE GENOMIC DNA]</scope>
    <source>
        <strain evidence="2">CCUG 37865</strain>
    </source>
</reference>
<dbReference type="RefSeq" id="WP_390253679.1">
    <property type="nucleotide sequence ID" value="NZ_JBHSDT010000008.1"/>
</dbReference>
<organism evidence="1 2">
    <name type="scientific">Gracilibacillus xinjiangensis</name>
    <dbReference type="NCBI Taxonomy" id="1193282"/>
    <lineage>
        <taxon>Bacteria</taxon>
        <taxon>Bacillati</taxon>
        <taxon>Bacillota</taxon>
        <taxon>Bacilli</taxon>
        <taxon>Bacillales</taxon>
        <taxon>Bacillaceae</taxon>
        <taxon>Gracilibacillus</taxon>
    </lineage>
</organism>
<keyword evidence="2" id="KW-1185">Reference proteome</keyword>
<protein>
    <recommendedName>
        <fullName evidence="3">Sporulation lipoprotein YhcN/YlaJ (Spore_YhcN_YlaJ)</fullName>
    </recommendedName>
</protein>
<sequence length="151" mass="17491">MNYKLVYFTIIIISLILLGCSEENKQSKGQAIDQSLHLSTQDSSSPYNLPSAAQEVLEEQKNHLVKYKAVQTKKDLFIAIQVKSVNQINEQKIAKDIQKKINKKMEDKKVNVTSDQKFLIELEKLQSNEKADQKEIEKKLKDWKKLIKEKT</sequence>
<dbReference type="Proteomes" id="UP001595882">
    <property type="component" value="Unassembled WGS sequence"/>
</dbReference>
<name>A0ABV8X0A4_9BACI</name>
<proteinExistence type="predicted"/>
<gene>
    <name evidence="1" type="ORF">ACFOY7_16865</name>
</gene>
<evidence type="ECO:0000313" key="2">
    <source>
        <dbReference type="Proteomes" id="UP001595882"/>
    </source>
</evidence>
<evidence type="ECO:0000313" key="1">
    <source>
        <dbReference type="EMBL" id="MFC4404743.1"/>
    </source>
</evidence>